<dbReference type="InterPro" id="IPR052186">
    <property type="entry name" value="Hydantoin_racemase-like"/>
</dbReference>
<dbReference type="EMBL" id="NJEU01000371">
    <property type="protein sequence ID" value="PHH75465.1"/>
    <property type="molecule type" value="Genomic_DNA"/>
</dbReference>
<protein>
    <recommendedName>
        <fullName evidence="4">Hydantoin racemase</fullName>
    </recommendedName>
</protein>
<evidence type="ECO:0000313" key="3">
    <source>
        <dbReference type="Proteomes" id="UP000224854"/>
    </source>
</evidence>
<dbReference type="AlphaFoldDB" id="A0A2C5Z0X9"/>
<evidence type="ECO:0008006" key="4">
    <source>
        <dbReference type="Google" id="ProtNLM"/>
    </source>
</evidence>
<keyword evidence="3" id="KW-1185">Reference proteome</keyword>
<dbReference type="Pfam" id="PF01177">
    <property type="entry name" value="Asp_Glu_race"/>
    <property type="match status" value="1"/>
</dbReference>
<reference evidence="2 3" key="1">
    <citation type="submission" date="2017-06" db="EMBL/GenBank/DDBJ databases">
        <title>Ant-infecting Ophiocordyceps genomes reveal a high diversity of potential behavioral manipulation genes and a possible major role for enterotoxins.</title>
        <authorList>
            <person name="De Bekker C."/>
            <person name="Evans H.C."/>
            <person name="Brachmann A."/>
            <person name="Hughes D.P."/>
        </authorList>
    </citation>
    <scope>NUCLEOTIDE SEQUENCE [LARGE SCALE GENOMIC DNA]</scope>
    <source>
        <strain evidence="2 3">1348a</strain>
    </source>
</reference>
<gene>
    <name evidence="2" type="ORF">CDD82_4441</name>
</gene>
<comment type="similarity">
    <text evidence="1">Belongs to the HyuE racemase family.</text>
</comment>
<evidence type="ECO:0000256" key="1">
    <source>
        <dbReference type="ARBA" id="ARBA00038414"/>
    </source>
</evidence>
<dbReference type="GO" id="GO:0047661">
    <property type="term" value="F:amino-acid racemase activity"/>
    <property type="evidence" value="ECO:0007669"/>
    <property type="project" value="InterPro"/>
</dbReference>
<dbReference type="Gene3D" id="3.40.50.12500">
    <property type="match status" value="1"/>
</dbReference>
<proteinExistence type="inferred from homology"/>
<accession>A0A2C5Z0X9</accession>
<dbReference type="InterPro" id="IPR053714">
    <property type="entry name" value="Iso_Racemase_Enz_sf"/>
</dbReference>
<dbReference type="InterPro" id="IPR015942">
    <property type="entry name" value="Asp/Glu/hydantoin_racemase"/>
</dbReference>
<organism evidence="2 3">
    <name type="scientific">Ophiocordyceps australis</name>
    <dbReference type="NCBI Taxonomy" id="1399860"/>
    <lineage>
        <taxon>Eukaryota</taxon>
        <taxon>Fungi</taxon>
        <taxon>Dikarya</taxon>
        <taxon>Ascomycota</taxon>
        <taxon>Pezizomycotina</taxon>
        <taxon>Sordariomycetes</taxon>
        <taxon>Hypocreomycetidae</taxon>
        <taxon>Hypocreales</taxon>
        <taxon>Ophiocordycipitaceae</taxon>
        <taxon>Ophiocordyceps</taxon>
    </lineage>
</organism>
<comment type="caution">
    <text evidence="2">The sequence shown here is derived from an EMBL/GenBank/DDBJ whole genome shotgun (WGS) entry which is preliminary data.</text>
</comment>
<sequence length="248" mass="26370">MKLLLINPNSVDAMTKAMQAAAKATPVSDALQIDVYTAPSQAPQSINNGQDIADSTKYVLDDMMDNASVDVQKYDGLLVACYSAHSLVPRLASGFPRVVVTGIFEASLLTALSLIAGVDSTERWGIVTTGKFWEEHLTDGVGAFLGSQGVDRRFCGVYSTGLTASDLHSLKPEEIRAKVKSATLKLLAAGNVACVAMGCGAMAGLEDVIRDAAREAYGRQRGDGLYIVDGVKAGVIQLHQMINCRKIF</sequence>
<dbReference type="OrthoDB" id="412018at2759"/>
<evidence type="ECO:0000313" key="2">
    <source>
        <dbReference type="EMBL" id="PHH75465.1"/>
    </source>
</evidence>
<dbReference type="PANTHER" id="PTHR28047:SF5">
    <property type="entry name" value="PROTEIN DCG1"/>
    <property type="match status" value="1"/>
</dbReference>
<dbReference type="Proteomes" id="UP000224854">
    <property type="component" value="Unassembled WGS sequence"/>
</dbReference>
<name>A0A2C5Z0X9_9HYPO</name>
<dbReference type="PANTHER" id="PTHR28047">
    <property type="entry name" value="PROTEIN DCG1"/>
    <property type="match status" value="1"/>
</dbReference>